<evidence type="ECO:0000313" key="7">
    <source>
        <dbReference type="Proteomes" id="UP001321473"/>
    </source>
</evidence>
<keyword evidence="7" id="KW-1185">Reference proteome</keyword>
<dbReference type="Pfam" id="PF04097">
    <property type="entry name" value="Nic96"/>
    <property type="match status" value="1"/>
</dbReference>
<reference evidence="6 7" key="1">
    <citation type="journal article" date="2023" name="Arcadia Sci">
        <title>De novo assembly of a long-read Amblyomma americanum tick genome.</title>
        <authorList>
            <person name="Chou S."/>
            <person name="Poskanzer K.E."/>
            <person name="Rollins M."/>
            <person name="Thuy-Boun P.S."/>
        </authorList>
    </citation>
    <scope>NUCLEOTIDE SEQUENCE [LARGE SCALE GENOMIC DNA]</scope>
    <source>
        <strain evidence="6">F_SG_1</strain>
        <tissue evidence="6">Salivary glands</tissue>
    </source>
</reference>
<sequence>MMEEDSAGFGELLQQADQLTAEIDDTGLPRVKRNLKQIVEEGHQLWSRTALHSAKDTNDVKATILLGSRGYDLPRASQKLEGLTAAPTFEPVEEVRETDIHAFLRNERENAIQSVFVESAKSTQEEFDKFSWDAFSSEWQCERQRLLDSLVGPSSEVMDVSTAAEASLLSSTFQLDPKTRSTMSAAEVAYAREVYLYNESVAKGCTRTKLAERCKAVAKEVNDRNAMDMWDMVCSILEAPLGSAERSTALVNQCRKYLERVYDRYMRGLPLHTETTGGDDGRAAIGGDLGTLDLVAGFLRMSKVHDNMPQVEWDAKVGAGPVWALIYYCLRCGDRRAAVEVSRNAGGSARELFPYLEAHAASERSHLRTCSDNENKCTRSLRASLDDPFKRAVLCILGLCDGTQDHPLVLKTCEDYLWFKLCLVEDPAPDKQQQKQARNRLTLSKLQHLLLEEYGENHFDAMHQPYLYFRVLFLTGQFEHAVDFLARMEQLRCHAVHVALVLYEEKLLTPSASVQLPLVSKAPTGYGYCFNLARLVISYTRNFEVTHPREAVGYYYFLRNLKGIHGENLFKACISELVLETKEFEVLLGKTESDGSQKPGAVDLFLSDTKQFTEAVARDCENRGLYEEAVSLYDLCTKHDDAIRLLNKLLAQHVPSASGPPWECLRNLAMDLATRYRDIGSTASAEALSALFLLLDLGTFFTFAHQNKPVLALDTIHKLDLIPFHPSLVDKSVAAFSQRSEEVRHILADVLLAVMNLLYGQYKELKGPEADKRRQELRLEAKAVIMFAGAVPYSMQGDTNARLTQMAVLIS</sequence>
<keyword evidence="4 5" id="KW-0539">Nucleus</keyword>
<evidence type="ECO:0000256" key="4">
    <source>
        <dbReference type="ARBA" id="ARBA00023242"/>
    </source>
</evidence>
<keyword evidence="5" id="KW-0811">Translocation</keyword>
<comment type="similarity">
    <text evidence="2 5">Belongs to the nucleoporin interacting component (NIC) family.</text>
</comment>
<dbReference type="Proteomes" id="UP001321473">
    <property type="component" value="Unassembled WGS sequence"/>
</dbReference>
<keyword evidence="5" id="KW-0653">Protein transport</keyword>
<dbReference type="PANTHER" id="PTHR11225:SF4">
    <property type="entry name" value="NUCLEAR PORE COMPLEX PROTEIN NUP93"/>
    <property type="match status" value="1"/>
</dbReference>
<dbReference type="PANTHER" id="PTHR11225">
    <property type="entry name" value="NUCLEAR PORE COMPLEX PROTEIN NUP93 NUCLEOPORIN NUP93 DEAD EYE PROTEIN"/>
    <property type="match status" value="1"/>
</dbReference>
<dbReference type="GO" id="GO:0016973">
    <property type="term" value="P:poly(A)+ mRNA export from nucleus"/>
    <property type="evidence" value="ECO:0007669"/>
    <property type="project" value="TreeGrafter"/>
</dbReference>
<keyword evidence="5" id="KW-0509">mRNA transport</keyword>
<comment type="caution">
    <text evidence="6">The sequence shown here is derived from an EMBL/GenBank/DDBJ whole genome shotgun (WGS) entry which is preliminary data.</text>
</comment>
<evidence type="ECO:0000256" key="3">
    <source>
        <dbReference type="ARBA" id="ARBA00023132"/>
    </source>
</evidence>
<evidence type="ECO:0000256" key="2">
    <source>
        <dbReference type="ARBA" id="ARBA00010186"/>
    </source>
</evidence>
<dbReference type="InterPro" id="IPR007231">
    <property type="entry name" value="Nucleoporin_int_Nup93/Nic96"/>
</dbReference>
<organism evidence="6 7">
    <name type="scientific">Amblyomma americanum</name>
    <name type="common">Lone star tick</name>
    <dbReference type="NCBI Taxonomy" id="6943"/>
    <lineage>
        <taxon>Eukaryota</taxon>
        <taxon>Metazoa</taxon>
        <taxon>Ecdysozoa</taxon>
        <taxon>Arthropoda</taxon>
        <taxon>Chelicerata</taxon>
        <taxon>Arachnida</taxon>
        <taxon>Acari</taxon>
        <taxon>Parasitiformes</taxon>
        <taxon>Ixodida</taxon>
        <taxon>Ixodoidea</taxon>
        <taxon>Ixodidae</taxon>
        <taxon>Amblyomminae</taxon>
        <taxon>Amblyomma</taxon>
    </lineage>
</organism>
<comment type="subcellular location">
    <subcellularLocation>
        <location evidence="1 5">Nucleus</location>
        <location evidence="1 5">Nuclear pore complex</location>
    </subcellularLocation>
</comment>
<dbReference type="GO" id="GO:0006606">
    <property type="term" value="P:protein import into nucleus"/>
    <property type="evidence" value="ECO:0007669"/>
    <property type="project" value="TreeGrafter"/>
</dbReference>
<evidence type="ECO:0000313" key="6">
    <source>
        <dbReference type="EMBL" id="KAK8777909.1"/>
    </source>
</evidence>
<accession>A0AAQ4ESZ6</accession>
<dbReference type="AlphaFoldDB" id="A0AAQ4ESZ6"/>
<keyword evidence="5" id="KW-0813">Transport</keyword>
<dbReference type="GO" id="GO:0017056">
    <property type="term" value="F:structural constituent of nuclear pore"/>
    <property type="evidence" value="ECO:0007669"/>
    <property type="project" value="InterPro"/>
</dbReference>
<protein>
    <recommendedName>
        <fullName evidence="5">Nuclear pore protein</fullName>
    </recommendedName>
</protein>
<evidence type="ECO:0000256" key="1">
    <source>
        <dbReference type="ARBA" id="ARBA00004567"/>
    </source>
</evidence>
<name>A0AAQ4ESZ6_AMBAM</name>
<keyword evidence="3 5" id="KW-0906">Nuclear pore complex</keyword>
<proteinExistence type="inferred from homology"/>
<evidence type="ECO:0000256" key="5">
    <source>
        <dbReference type="RuleBase" id="RU364035"/>
    </source>
</evidence>
<gene>
    <name evidence="6" type="ORF">V5799_020748</name>
</gene>
<keyword evidence="5" id="KW-0472">Membrane</keyword>
<dbReference type="EMBL" id="JARKHS020011332">
    <property type="protein sequence ID" value="KAK8777909.1"/>
    <property type="molecule type" value="Genomic_DNA"/>
</dbReference>
<dbReference type="GO" id="GO:0005643">
    <property type="term" value="C:nuclear pore"/>
    <property type="evidence" value="ECO:0007669"/>
    <property type="project" value="UniProtKB-SubCell"/>
</dbReference>